<reference evidence="2 3" key="1">
    <citation type="submission" date="2020-08" db="EMBL/GenBank/DDBJ databases">
        <title>Draft genome sequencing of an Anaerocolumna strain isolated from anoxic soil subjected to BSD treatment.</title>
        <authorList>
            <person name="Uek A."/>
            <person name="Tonouchi A."/>
        </authorList>
    </citation>
    <scope>NUCLEOTIDE SEQUENCE [LARGE SCALE GENOMIC DNA]</scope>
    <source>
        <strain evidence="2 3">CTTW</strain>
    </source>
</reference>
<evidence type="ECO:0000313" key="3">
    <source>
        <dbReference type="Proteomes" id="UP000515703"/>
    </source>
</evidence>
<name>A0A7M3SB86_9FIRM</name>
<comment type="similarity">
    <text evidence="1">Belongs to the ROK (NagC/XylR) family.</text>
</comment>
<dbReference type="EMBL" id="AP023368">
    <property type="protein sequence ID" value="BCK01854.1"/>
    <property type="molecule type" value="Genomic_DNA"/>
</dbReference>
<dbReference type="RefSeq" id="WP_185257379.1">
    <property type="nucleotide sequence ID" value="NZ_AP023368.1"/>
</dbReference>
<dbReference type="Gene3D" id="3.30.420.40">
    <property type="match status" value="2"/>
</dbReference>
<accession>A0A7M3SB86</accession>
<dbReference type="Pfam" id="PF00480">
    <property type="entry name" value="ROK"/>
    <property type="match status" value="1"/>
</dbReference>
<dbReference type="KEGG" id="acht:bsdcttw_48940"/>
<dbReference type="PANTHER" id="PTHR18964">
    <property type="entry name" value="ROK (REPRESSOR, ORF, KINASE) FAMILY"/>
    <property type="match status" value="1"/>
</dbReference>
<dbReference type="InterPro" id="IPR043129">
    <property type="entry name" value="ATPase_NBD"/>
</dbReference>
<dbReference type="AlphaFoldDB" id="A0A7M3SB86"/>
<evidence type="ECO:0000313" key="2">
    <source>
        <dbReference type="EMBL" id="BCK01854.1"/>
    </source>
</evidence>
<dbReference type="InterPro" id="IPR000600">
    <property type="entry name" value="ROK"/>
</dbReference>
<gene>
    <name evidence="2" type="ORF">bsdcttw_48940</name>
</gene>
<evidence type="ECO:0000256" key="1">
    <source>
        <dbReference type="ARBA" id="ARBA00006479"/>
    </source>
</evidence>
<sequence length="299" mass="33081">MTYDLLLDIGGTGIKGSYYCLDDNKTSQMYYFPSNAEKGKEAIIQHFISLCAQIWEGITEEGKTIRSIRMAFPGPFDYGKGISLMQGLAKYESLYGVSIPHEMIKGGITDKVKFTSGDRMDFLFINDVEAYARGVMHKRKLHEGYRVIYLCIGTGAGTAYSINGSISDDIQEGIPEKGWAYPVPFQSSIIDDYISVRGINKLSLKYCNRLLTPLELSEMAIAGNRGAIAAYKEFGENLNAAFLPLLKSFKANTFVIGGNISRSGSLFLSKIEEECEKQDIHIMVEEDTSGLIMEGLTGL</sequence>
<dbReference type="PANTHER" id="PTHR18964:SF149">
    <property type="entry name" value="BIFUNCTIONAL UDP-N-ACETYLGLUCOSAMINE 2-EPIMERASE_N-ACETYLMANNOSAMINE KINASE"/>
    <property type="match status" value="1"/>
</dbReference>
<protein>
    <recommendedName>
        <fullName evidence="4">ROK family protein</fullName>
    </recommendedName>
</protein>
<dbReference type="Proteomes" id="UP000515703">
    <property type="component" value="Chromosome"/>
</dbReference>
<reference evidence="2 3" key="2">
    <citation type="submission" date="2020-08" db="EMBL/GenBank/DDBJ databases">
        <authorList>
            <person name="Ueki A."/>
            <person name="Tonouchi A."/>
        </authorList>
    </citation>
    <scope>NUCLEOTIDE SEQUENCE [LARGE SCALE GENOMIC DNA]</scope>
    <source>
        <strain evidence="2 3">CTTW</strain>
    </source>
</reference>
<organism evidence="2 3">
    <name type="scientific">Anaerocolumna chitinilytica</name>
    <dbReference type="NCBI Taxonomy" id="1727145"/>
    <lineage>
        <taxon>Bacteria</taxon>
        <taxon>Bacillati</taxon>
        <taxon>Bacillota</taxon>
        <taxon>Clostridia</taxon>
        <taxon>Lachnospirales</taxon>
        <taxon>Lachnospiraceae</taxon>
        <taxon>Anaerocolumna</taxon>
    </lineage>
</organism>
<dbReference type="SUPFAM" id="SSF53067">
    <property type="entry name" value="Actin-like ATPase domain"/>
    <property type="match status" value="1"/>
</dbReference>
<proteinExistence type="inferred from homology"/>
<evidence type="ECO:0008006" key="4">
    <source>
        <dbReference type="Google" id="ProtNLM"/>
    </source>
</evidence>
<keyword evidence="3" id="KW-1185">Reference proteome</keyword>